<dbReference type="OrthoDB" id="7055978at2"/>
<dbReference type="PANTHER" id="PTHR30137">
    <property type="entry name" value="LUCIFERASE-LIKE MONOOXYGENASE"/>
    <property type="match status" value="1"/>
</dbReference>
<protein>
    <submittedName>
        <fullName evidence="4">LLM class flavin-dependent oxidoreductase</fullName>
    </submittedName>
</protein>
<dbReference type="EMBL" id="QYUO01000003">
    <property type="protein sequence ID" value="RJF92573.1"/>
    <property type="molecule type" value="Genomic_DNA"/>
</dbReference>
<dbReference type="Gene3D" id="3.20.20.30">
    <property type="entry name" value="Luciferase-like domain"/>
    <property type="match status" value="1"/>
</dbReference>
<evidence type="ECO:0000313" key="5">
    <source>
        <dbReference type="Proteomes" id="UP000265955"/>
    </source>
</evidence>
<dbReference type="GO" id="GO:0005829">
    <property type="term" value="C:cytosol"/>
    <property type="evidence" value="ECO:0007669"/>
    <property type="project" value="TreeGrafter"/>
</dbReference>
<dbReference type="RefSeq" id="WP_119772526.1">
    <property type="nucleotide sequence ID" value="NZ_QYUO01000003.1"/>
</dbReference>
<gene>
    <name evidence="4" type="ORF">D3871_28685</name>
</gene>
<evidence type="ECO:0000256" key="1">
    <source>
        <dbReference type="ARBA" id="ARBA00023002"/>
    </source>
</evidence>
<dbReference type="InterPro" id="IPR050766">
    <property type="entry name" value="Bact_Lucif_Oxidored"/>
</dbReference>
<sequence>MKFSLIYEAQMVDTSRANEAKVFHDTIEQCLLAEELGFDNVWAVEHTSLTQYSHMSAPETFLAFLAGRTTRLGIGHGVVCLPHKMNHPIKVAERIATLDILSKGRLHFGMGKGGTQQEAGAFGEQLDKLQPQIDESMDIIPKMWREGVFEYKSKTTGLEIPPRPIHPKPYQDPHPPMYMACTRHETLVTAGKRGLGALVLGFGGPEDIRKKVQTYHDAFAHRDIKEQVGEFATRHVAALCPATVLDDAERARRVGVRGQRFFAESLARWYQNGPEPQVDDLDAEETIHIMDKSRQQVEAYLGQEKISYGTEATGMYNAEHAYGSAEQCINYVQQLIDAGADEILFLVQMGTVPAEIQLETVRNIGTKVIPHFRTQANKAKIASDKAAASVAVNVEA</sequence>
<feature type="domain" description="Luciferase-like" evidence="3">
    <location>
        <begin position="18"/>
        <end position="341"/>
    </location>
</feature>
<dbReference type="InterPro" id="IPR011251">
    <property type="entry name" value="Luciferase-like_dom"/>
</dbReference>
<dbReference type="SUPFAM" id="SSF51679">
    <property type="entry name" value="Bacterial luciferase-like"/>
    <property type="match status" value="1"/>
</dbReference>
<dbReference type="AlphaFoldDB" id="A0A3A3G3C9"/>
<dbReference type="Pfam" id="PF00296">
    <property type="entry name" value="Bac_luciferase"/>
    <property type="match status" value="1"/>
</dbReference>
<evidence type="ECO:0000256" key="2">
    <source>
        <dbReference type="ARBA" id="ARBA00023033"/>
    </source>
</evidence>
<name>A0A3A3G3C9_9BURK</name>
<accession>A0A3A3G3C9</accession>
<dbReference type="Proteomes" id="UP000265955">
    <property type="component" value="Unassembled WGS sequence"/>
</dbReference>
<dbReference type="GO" id="GO:0004497">
    <property type="term" value="F:monooxygenase activity"/>
    <property type="evidence" value="ECO:0007669"/>
    <property type="project" value="UniProtKB-KW"/>
</dbReference>
<dbReference type="PANTHER" id="PTHR30137:SF8">
    <property type="entry name" value="BLR5498 PROTEIN"/>
    <property type="match status" value="1"/>
</dbReference>
<proteinExistence type="predicted"/>
<keyword evidence="5" id="KW-1185">Reference proteome</keyword>
<evidence type="ECO:0000313" key="4">
    <source>
        <dbReference type="EMBL" id="RJF92573.1"/>
    </source>
</evidence>
<keyword evidence="1" id="KW-0560">Oxidoreductase</keyword>
<reference evidence="5" key="1">
    <citation type="submission" date="2018-09" db="EMBL/GenBank/DDBJ databases">
        <authorList>
            <person name="Zhu H."/>
        </authorList>
    </citation>
    <scope>NUCLEOTIDE SEQUENCE [LARGE SCALE GENOMIC DNA]</scope>
    <source>
        <strain evidence="5">K1R23-30</strain>
    </source>
</reference>
<dbReference type="InterPro" id="IPR036661">
    <property type="entry name" value="Luciferase-like_sf"/>
</dbReference>
<dbReference type="GO" id="GO:0016705">
    <property type="term" value="F:oxidoreductase activity, acting on paired donors, with incorporation or reduction of molecular oxygen"/>
    <property type="evidence" value="ECO:0007669"/>
    <property type="project" value="InterPro"/>
</dbReference>
<comment type="caution">
    <text evidence="4">The sequence shown here is derived from an EMBL/GenBank/DDBJ whole genome shotgun (WGS) entry which is preliminary data.</text>
</comment>
<keyword evidence="2" id="KW-0503">Monooxygenase</keyword>
<organism evidence="4 5">
    <name type="scientific">Noviherbaspirillum saxi</name>
    <dbReference type="NCBI Taxonomy" id="2320863"/>
    <lineage>
        <taxon>Bacteria</taxon>
        <taxon>Pseudomonadati</taxon>
        <taxon>Pseudomonadota</taxon>
        <taxon>Betaproteobacteria</taxon>
        <taxon>Burkholderiales</taxon>
        <taxon>Oxalobacteraceae</taxon>
        <taxon>Noviherbaspirillum</taxon>
    </lineage>
</organism>
<evidence type="ECO:0000259" key="3">
    <source>
        <dbReference type="Pfam" id="PF00296"/>
    </source>
</evidence>